<dbReference type="InterPro" id="IPR000315">
    <property type="entry name" value="Znf_B-box"/>
</dbReference>
<dbReference type="SMART" id="SM00502">
    <property type="entry name" value="BBC"/>
    <property type="match status" value="1"/>
</dbReference>
<dbReference type="SMART" id="SM00184">
    <property type="entry name" value="RING"/>
    <property type="match status" value="1"/>
</dbReference>
<dbReference type="InterPro" id="IPR001298">
    <property type="entry name" value="Filamin/ABP280_rpt"/>
</dbReference>
<dbReference type="AlphaFoldDB" id="A0A2B4R761"/>
<dbReference type="InterPro" id="IPR014756">
    <property type="entry name" value="Ig_E-set"/>
</dbReference>
<dbReference type="Gene3D" id="3.30.160.60">
    <property type="entry name" value="Classic Zinc Finger"/>
    <property type="match status" value="1"/>
</dbReference>
<dbReference type="InterPro" id="IPR001841">
    <property type="entry name" value="Znf_RING"/>
</dbReference>
<dbReference type="EMBL" id="LSMT01001243">
    <property type="protein sequence ID" value="PFX12653.1"/>
    <property type="molecule type" value="Genomic_DNA"/>
</dbReference>
<evidence type="ECO:0000256" key="6">
    <source>
        <dbReference type="ARBA" id="ARBA00022833"/>
    </source>
</evidence>
<dbReference type="OrthoDB" id="5958390at2759"/>
<keyword evidence="8" id="KW-0175">Coiled coil</keyword>
<evidence type="ECO:0000256" key="1">
    <source>
        <dbReference type="ARBA" id="ARBA00008518"/>
    </source>
</evidence>
<dbReference type="InterPro" id="IPR003649">
    <property type="entry name" value="Bbox_C"/>
</dbReference>
<dbReference type="Gene3D" id="2.60.40.10">
    <property type="entry name" value="Immunoglobulins"/>
    <property type="match status" value="1"/>
</dbReference>
<protein>
    <submittedName>
        <fullName evidence="11">Tripartite motif-containing protein 45</fullName>
    </submittedName>
</protein>
<dbReference type="Pfam" id="PF00630">
    <property type="entry name" value="Filamin"/>
    <property type="match status" value="1"/>
</dbReference>
<name>A0A2B4R761_STYPI</name>
<evidence type="ECO:0000256" key="3">
    <source>
        <dbReference type="ARBA" id="ARBA00022737"/>
    </source>
</evidence>
<comment type="similarity">
    <text evidence="1">Belongs to the TRIM/RBCC family.</text>
</comment>
<dbReference type="PROSITE" id="PS50089">
    <property type="entry name" value="ZF_RING_2"/>
    <property type="match status" value="1"/>
</dbReference>
<dbReference type="SUPFAM" id="SSF81296">
    <property type="entry name" value="E set domains"/>
    <property type="match status" value="1"/>
</dbReference>
<dbReference type="Gene3D" id="3.30.40.10">
    <property type="entry name" value="Zinc/RING finger domain, C3HC4 (zinc finger)"/>
    <property type="match status" value="1"/>
</dbReference>
<evidence type="ECO:0000313" key="11">
    <source>
        <dbReference type="EMBL" id="PFX12653.1"/>
    </source>
</evidence>
<keyword evidence="3" id="KW-0677">Repeat</keyword>
<evidence type="ECO:0000256" key="8">
    <source>
        <dbReference type="SAM" id="Coils"/>
    </source>
</evidence>
<keyword evidence="5" id="KW-0833">Ubl conjugation pathway</keyword>
<dbReference type="Proteomes" id="UP000225706">
    <property type="component" value="Unassembled WGS sequence"/>
</dbReference>
<dbReference type="SUPFAM" id="SSF57850">
    <property type="entry name" value="RING/U-box"/>
    <property type="match status" value="1"/>
</dbReference>
<dbReference type="InterPro" id="IPR047153">
    <property type="entry name" value="TRIM45/56/19-like"/>
</dbReference>
<comment type="caution">
    <text evidence="11">The sequence shown here is derived from an EMBL/GenBank/DDBJ whole genome shotgun (WGS) entry which is preliminary data.</text>
</comment>
<evidence type="ECO:0000256" key="2">
    <source>
        <dbReference type="ARBA" id="ARBA00022723"/>
    </source>
</evidence>
<sequence length="735" mass="83190">MAKASTLAENLEKELECAVCLEQFKDPKVLPCLHSFCKICLEGLVGRKGKGNAGKLNCPTCRTTVEIPERKVDSLPVNFFLNNLLSMVSLHGDPESSKLECDNCESGDAPVNRCNTCCHFLCEFCTQAHRRGRGTSSHGVVSIEEAKKMGSVAVTKPSLCQEHDGELLKLFCETCDEAICRDCTIVKHREHQYTFVKDAFTKNKKGVVEILSRTKRQAGLLKKGIDGVLQMRRNVALNAEQAVQEVLNCFQKLSACLNARCEELIHDVEELKNMKEKTLEIQQEELEAALGSVQSSVEFTEKALENGSEVEILNMRKTYASMSTVTMGHWVEGLMYNTISGQPVEFIVTAKEWDGRKREEEPNEYQMSVKLNANYVKNNPCTWFSENWKLCSANNNSRNQHTSINLDNDSMRATMHRRIPVCEASSWGYQGGGYNFMGDMTFMQHEHYINEYLYHKDPIAPVPLTVYGTSQFQFVEFTVTAKQKNGMKCQKGGDQCEVKICAGKGKNKFSDVAQFSAKDVGNGTYNFNFTPNQVDMKYRLSVKLNGFLVKGSSCTWHSESWQLCQDKNILWGSTYPLIQIDKDSRVQATSVAFEKYCREVYFDDEEDIQNKDWGRGAAWNERLAGGLYLGRDMPEDYGDYDEYGGYEEHEEYRAPKKNVMERLTVIGTSSFQVGNHSWKAKMSGEVSDGFSFGVVVRNNAFPLKWMWEAGNKYQGSSCQKSTLTNCINDDMIEFY</sequence>
<keyword evidence="12" id="KW-1185">Reference proteome</keyword>
<evidence type="ECO:0000313" key="12">
    <source>
        <dbReference type="Proteomes" id="UP000225706"/>
    </source>
</evidence>
<organism evidence="11 12">
    <name type="scientific">Stylophora pistillata</name>
    <name type="common">Smooth cauliflower coral</name>
    <dbReference type="NCBI Taxonomy" id="50429"/>
    <lineage>
        <taxon>Eukaryota</taxon>
        <taxon>Metazoa</taxon>
        <taxon>Cnidaria</taxon>
        <taxon>Anthozoa</taxon>
        <taxon>Hexacorallia</taxon>
        <taxon>Scleractinia</taxon>
        <taxon>Astrocoeniina</taxon>
        <taxon>Pocilloporidae</taxon>
        <taxon>Stylophora</taxon>
    </lineage>
</organism>
<dbReference type="InterPro" id="IPR017907">
    <property type="entry name" value="Znf_RING_CS"/>
</dbReference>
<dbReference type="InterPro" id="IPR027370">
    <property type="entry name" value="Znf-RING_euk"/>
</dbReference>
<reference evidence="12" key="1">
    <citation type="journal article" date="2017" name="bioRxiv">
        <title>Comparative analysis of the genomes of Stylophora pistillata and Acropora digitifera provides evidence for extensive differences between species of corals.</title>
        <authorList>
            <person name="Voolstra C.R."/>
            <person name="Li Y."/>
            <person name="Liew Y.J."/>
            <person name="Baumgarten S."/>
            <person name="Zoccola D."/>
            <person name="Flot J.-F."/>
            <person name="Tambutte S."/>
            <person name="Allemand D."/>
            <person name="Aranda M."/>
        </authorList>
    </citation>
    <scope>NUCLEOTIDE SEQUENCE [LARGE SCALE GENOMIC DNA]</scope>
</reference>
<feature type="coiled-coil region" evidence="8">
    <location>
        <begin position="254"/>
        <end position="285"/>
    </location>
</feature>
<evidence type="ECO:0000256" key="7">
    <source>
        <dbReference type="PROSITE-ProRule" id="PRU00024"/>
    </source>
</evidence>
<dbReference type="SMART" id="SM00336">
    <property type="entry name" value="BBOX"/>
    <property type="match status" value="2"/>
</dbReference>
<dbReference type="PANTHER" id="PTHR25462">
    <property type="entry name" value="BONUS, ISOFORM C-RELATED"/>
    <property type="match status" value="1"/>
</dbReference>
<keyword evidence="6" id="KW-0862">Zinc</keyword>
<dbReference type="InterPro" id="IPR013083">
    <property type="entry name" value="Znf_RING/FYVE/PHD"/>
</dbReference>
<dbReference type="STRING" id="50429.A0A2B4R761"/>
<feature type="domain" description="B box-type" evidence="10">
    <location>
        <begin position="155"/>
        <end position="196"/>
    </location>
</feature>
<dbReference type="InterPro" id="IPR013783">
    <property type="entry name" value="Ig-like_fold"/>
</dbReference>
<keyword evidence="2" id="KW-0479">Metal-binding</keyword>
<evidence type="ECO:0000256" key="4">
    <source>
        <dbReference type="ARBA" id="ARBA00022771"/>
    </source>
</evidence>
<dbReference type="PROSITE" id="PS50119">
    <property type="entry name" value="ZF_BBOX"/>
    <property type="match status" value="1"/>
</dbReference>
<evidence type="ECO:0000259" key="10">
    <source>
        <dbReference type="PROSITE" id="PS50119"/>
    </source>
</evidence>
<dbReference type="SUPFAM" id="SSF57845">
    <property type="entry name" value="B-box zinc-binding domain"/>
    <property type="match status" value="1"/>
</dbReference>
<dbReference type="Pfam" id="PF13445">
    <property type="entry name" value="zf-RING_UBOX"/>
    <property type="match status" value="1"/>
</dbReference>
<accession>A0A2B4R761</accession>
<dbReference type="Pfam" id="PF00643">
    <property type="entry name" value="zf-B_box"/>
    <property type="match status" value="1"/>
</dbReference>
<proteinExistence type="inferred from homology"/>
<dbReference type="GO" id="GO:0008270">
    <property type="term" value="F:zinc ion binding"/>
    <property type="evidence" value="ECO:0007669"/>
    <property type="project" value="UniProtKB-KW"/>
</dbReference>
<dbReference type="InterPro" id="IPR017868">
    <property type="entry name" value="Filamin/ABP280_repeat-like"/>
</dbReference>
<dbReference type="SMART" id="SM00557">
    <property type="entry name" value="IG_FLMN"/>
    <property type="match status" value="1"/>
</dbReference>
<dbReference type="CDD" id="cd19809">
    <property type="entry name" value="Bbox1_TRIM45_C-X"/>
    <property type="match status" value="1"/>
</dbReference>
<dbReference type="PANTHER" id="PTHR25462:SF296">
    <property type="entry name" value="MEIOTIC P26, ISOFORM F"/>
    <property type="match status" value="1"/>
</dbReference>
<evidence type="ECO:0000259" key="9">
    <source>
        <dbReference type="PROSITE" id="PS50089"/>
    </source>
</evidence>
<feature type="domain" description="RING-type" evidence="9">
    <location>
        <begin position="17"/>
        <end position="62"/>
    </location>
</feature>
<keyword evidence="4 7" id="KW-0863">Zinc-finger</keyword>
<dbReference type="PROSITE" id="PS00518">
    <property type="entry name" value="ZF_RING_1"/>
    <property type="match status" value="1"/>
</dbReference>
<gene>
    <name evidence="11" type="primary">Trim45</name>
    <name evidence="11" type="ORF">AWC38_SpisGene23349</name>
</gene>
<evidence type="ECO:0000256" key="5">
    <source>
        <dbReference type="ARBA" id="ARBA00022786"/>
    </source>
</evidence>